<dbReference type="OrthoDB" id="3551044at2"/>
<evidence type="ECO:0008006" key="4">
    <source>
        <dbReference type="Google" id="ProtNLM"/>
    </source>
</evidence>
<keyword evidence="1" id="KW-0732">Signal</keyword>
<name>A0A543IGQ0_9ACTN</name>
<evidence type="ECO:0000313" key="3">
    <source>
        <dbReference type="Proteomes" id="UP000316706"/>
    </source>
</evidence>
<dbReference type="EMBL" id="VFPO01000001">
    <property type="protein sequence ID" value="TQM69763.1"/>
    <property type="molecule type" value="Genomic_DNA"/>
</dbReference>
<feature type="chain" id="PRO_5039209328" description="PLAT/LH2 domain-containing protein" evidence="1">
    <location>
        <begin position="20"/>
        <end position="150"/>
    </location>
</feature>
<keyword evidence="3" id="KW-1185">Reference proteome</keyword>
<sequence>MTMKRIMRAGGAMTLSALAASLLAAGAGATPAAAATATLSIPYRNCEANDGRHYDYLVRVKGQTRITQEKKRIEVRLWGDDPGYDDLLGGPYQLLIEGSEPYYSIDICMNADTLDEDIGGDEVYAGVRVYGHPSGALLETVESNRIHGSF</sequence>
<evidence type="ECO:0000313" key="2">
    <source>
        <dbReference type="EMBL" id="TQM69763.1"/>
    </source>
</evidence>
<organism evidence="2 3">
    <name type="scientific">Actinomadura hallensis</name>
    <dbReference type="NCBI Taxonomy" id="337895"/>
    <lineage>
        <taxon>Bacteria</taxon>
        <taxon>Bacillati</taxon>
        <taxon>Actinomycetota</taxon>
        <taxon>Actinomycetes</taxon>
        <taxon>Streptosporangiales</taxon>
        <taxon>Thermomonosporaceae</taxon>
        <taxon>Actinomadura</taxon>
    </lineage>
</organism>
<comment type="caution">
    <text evidence="2">The sequence shown here is derived from an EMBL/GenBank/DDBJ whole genome shotgun (WGS) entry which is preliminary data.</text>
</comment>
<protein>
    <recommendedName>
        <fullName evidence="4">PLAT/LH2 domain-containing protein</fullName>
    </recommendedName>
</protein>
<evidence type="ECO:0000256" key="1">
    <source>
        <dbReference type="SAM" id="SignalP"/>
    </source>
</evidence>
<proteinExistence type="predicted"/>
<feature type="signal peptide" evidence="1">
    <location>
        <begin position="1"/>
        <end position="19"/>
    </location>
</feature>
<dbReference type="Proteomes" id="UP000316706">
    <property type="component" value="Unassembled WGS sequence"/>
</dbReference>
<dbReference type="AlphaFoldDB" id="A0A543IGQ0"/>
<gene>
    <name evidence="2" type="ORF">FHX41_3473</name>
</gene>
<reference evidence="2 3" key="1">
    <citation type="submission" date="2019-06" db="EMBL/GenBank/DDBJ databases">
        <title>Sequencing the genomes of 1000 actinobacteria strains.</title>
        <authorList>
            <person name="Klenk H.-P."/>
        </authorList>
    </citation>
    <scope>NUCLEOTIDE SEQUENCE [LARGE SCALE GENOMIC DNA]</scope>
    <source>
        <strain evidence="2 3">DSM 45043</strain>
    </source>
</reference>
<accession>A0A543IGQ0</accession>
<dbReference type="RefSeq" id="WP_141970159.1">
    <property type="nucleotide sequence ID" value="NZ_VFPO01000001.1"/>
</dbReference>